<comment type="caution">
    <text evidence="1">The sequence shown here is derived from an EMBL/GenBank/DDBJ whole genome shotgun (WGS) entry which is preliminary data.</text>
</comment>
<dbReference type="AlphaFoldDB" id="A0A8H6W0C3"/>
<dbReference type="SUPFAM" id="SSF52058">
    <property type="entry name" value="L domain-like"/>
    <property type="match status" value="1"/>
</dbReference>
<dbReference type="GeneID" id="59348391"/>
<sequence length="543" mass="60259">MHQSLEIPEIVRLIIAQFAAGAKHASNLRSLGLACRAFLEPVLDEMWHTQINLTGFLRTFPADAMRVEYSQTASEWDVQILRPLVPTDWERPLFYAHRVRSYRAFEDHRRNFAEVLGILSTSLPDAHSGLLFPRLDSLVWSHSNASTCFYITLFLAPTLRMLNMASPLLVSLLPRLPGRLPHIEIVTINLGLVKEATYGPPMSLFIQNLTSIVVLNIPVAAWQDLIHLSGLRRLMALAIGQLVGPTPQEIEARAPWRSDAFSTLRSLTFTSAPIKAVSAFFEAISSVELEKLDIGLNCLASTAAIGSLYLLIASRCSPATLTTFCQRTKLLDGREIDDAEIPQKRINVAALRELRVLRGLKKLAISSPAGFDLNDAGMTDIAHAFPQLEELVLADPIPDSDELDDDGQRPTPLTVTHVTLAGLRTLGEHCPKLFRLGLSFDASIIPTPRQPTRGKLRGPFSALAELHVRNSVLDDSIGVARFLSGVFPGAQIMSDEYGALPLSDHWESVLELWEPFVAARQEEREWARHELELELQSDDAMVE</sequence>
<dbReference type="Proteomes" id="UP000636479">
    <property type="component" value="Unassembled WGS sequence"/>
</dbReference>
<dbReference type="RefSeq" id="XP_037217287.1">
    <property type="nucleotide sequence ID" value="XM_037365875.1"/>
</dbReference>
<name>A0A8H6W0C3_9AGAR</name>
<keyword evidence="2" id="KW-1185">Reference proteome</keyword>
<dbReference type="EMBL" id="JACAZF010000008">
    <property type="protein sequence ID" value="KAF7296928.1"/>
    <property type="molecule type" value="Genomic_DNA"/>
</dbReference>
<reference evidence="1" key="1">
    <citation type="submission" date="2020-05" db="EMBL/GenBank/DDBJ databases">
        <title>Mycena genomes resolve the evolution of fungal bioluminescence.</title>
        <authorList>
            <person name="Tsai I.J."/>
        </authorList>
    </citation>
    <scope>NUCLEOTIDE SEQUENCE</scope>
    <source>
        <strain evidence="1">171206Taipei</strain>
    </source>
</reference>
<protein>
    <recommendedName>
        <fullName evidence="3">F-box domain-containing protein</fullName>
    </recommendedName>
</protein>
<dbReference type="InterPro" id="IPR032675">
    <property type="entry name" value="LRR_dom_sf"/>
</dbReference>
<proteinExistence type="predicted"/>
<accession>A0A8H6W0C3</accession>
<organism evidence="1 2">
    <name type="scientific">Mycena indigotica</name>
    <dbReference type="NCBI Taxonomy" id="2126181"/>
    <lineage>
        <taxon>Eukaryota</taxon>
        <taxon>Fungi</taxon>
        <taxon>Dikarya</taxon>
        <taxon>Basidiomycota</taxon>
        <taxon>Agaricomycotina</taxon>
        <taxon>Agaricomycetes</taxon>
        <taxon>Agaricomycetidae</taxon>
        <taxon>Agaricales</taxon>
        <taxon>Marasmiineae</taxon>
        <taxon>Mycenaceae</taxon>
        <taxon>Mycena</taxon>
    </lineage>
</organism>
<evidence type="ECO:0000313" key="1">
    <source>
        <dbReference type="EMBL" id="KAF7296928.1"/>
    </source>
</evidence>
<evidence type="ECO:0008006" key="3">
    <source>
        <dbReference type="Google" id="ProtNLM"/>
    </source>
</evidence>
<dbReference type="OrthoDB" id="2948138at2759"/>
<dbReference type="Gene3D" id="3.80.10.10">
    <property type="entry name" value="Ribonuclease Inhibitor"/>
    <property type="match status" value="1"/>
</dbReference>
<gene>
    <name evidence="1" type="ORF">MIND_00924600</name>
</gene>
<evidence type="ECO:0000313" key="2">
    <source>
        <dbReference type="Proteomes" id="UP000636479"/>
    </source>
</evidence>